<name>A0A8S1HBJ5_9PELO</name>
<protein>
    <submittedName>
        <fullName evidence="1">Uncharacterized protein</fullName>
    </submittedName>
</protein>
<gene>
    <name evidence="1" type="ORF">CAUJ_LOCUS8763</name>
</gene>
<dbReference type="OrthoDB" id="5829348at2759"/>
<dbReference type="InterPro" id="IPR027417">
    <property type="entry name" value="P-loop_NTPase"/>
</dbReference>
<evidence type="ECO:0000313" key="2">
    <source>
        <dbReference type="Proteomes" id="UP000835052"/>
    </source>
</evidence>
<comment type="caution">
    <text evidence="1">The sequence shown here is derived from an EMBL/GenBank/DDBJ whole genome shotgun (WGS) entry which is preliminary data.</text>
</comment>
<dbReference type="Proteomes" id="UP000835052">
    <property type="component" value="Unassembled WGS sequence"/>
</dbReference>
<dbReference type="SUPFAM" id="SSF52540">
    <property type="entry name" value="P-loop containing nucleoside triphosphate hydrolases"/>
    <property type="match status" value="1"/>
</dbReference>
<sequence>MRLIYKILKPSGLSVPYSLSLASVTIFKSFRRGRREPRLSLEGFCRFCDILPVLSRRHAMRPIPARVVCMGCTPSTARVTQTDVLVDRFAPPPPIPVAIGAGVRQHHHPLSIVFIFGGPGSQKGLVIEELTARFDFISISVEDIVFNYLPSKVSNAVESIGEIQDMLRRDSGILTMDWIMSMISAKISTSMNQRFVIDIVPTLATILRSESYRTKTHDRSMENFERRHPIMFALELAVSDEVALLSAKNEGKENESGKVSTEMSQIMKGIDEIDKGRLEAAISGHREVLEASNGASLPSHNPEVLTQAKPQRRHFELFDWSRFVPFETLKLEERRLDQYHQCSESFLKYFARTKRVVKLTLFGPVSNLVTTVRDILVDFGFTTVRNNQQILVFSSEHDQDLDLEYYKLRKVQMREISKSSSDSLATQVATLQRYVTSHAQGTNLLIIMDNVKDGEISKSRGINFMERKREAYLDEFITDKKHEKQPKSRSRVSVNCISSTSQVFLFIEPFPTDLAQKISQHYNKLRDSPAATRDS</sequence>
<evidence type="ECO:0000313" key="1">
    <source>
        <dbReference type="EMBL" id="CAD6192844.1"/>
    </source>
</evidence>
<dbReference type="EMBL" id="CAJGYM010000030">
    <property type="protein sequence ID" value="CAD6192844.1"/>
    <property type="molecule type" value="Genomic_DNA"/>
</dbReference>
<accession>A0A8S1HBJ5</accession>
<organism evidence="1 2">
    <name type="scientific">Caenorhabditis auriculariae</name>
    <dbReference type="NCBI Taxonomy" id="2777116"/>
    <lineage>
        <taxon>Eukaryota</taxon>
        <taxon>Metazoa</taxon>
        <taxon>Ecdysozoa</taxon>
        <taxon>Nematoda</taxon>
        <taxon>Chromadorea</taxon>
        <taxon>Rhabditida</taxon>
        <taxon>Rhabditina</taxon>
        <taxon>Rhabditomorpha</taxon>
        <taxon>Rhabditoidea</taxon>
        <taxon>Rhabditidae</taxon>
        <taxon>Peloderinae</taxon>
        <taxon>Caenorhabditis</taxon>
    </lineage>
</organism>
<keyword evidence="2" id="KW-1185">Reference proteome</keyword>
<dbReference type="AlphaFoldDB" id="A0A8S1HBJ5"/>
<reference evidence="1" key="1">
    <citation type="submission" date="2020-10" db="EMBL/GenBank/DDBJ databases">
        <authorList>
            <person name="Kikuchi T."/>
        </authorList>
    </citation>
    <scope>NUCLEOTIDE SEQUENCE</scope>
    <source>
        <strain evidence="1">NKZ352</strain>
    </source>
</reference>
<proteinExistence type="predicted"/>
<dbReference type="Gene3D" id="3.40.50.300">
    <property type="entry name" value="P-loop containing nucleotide triphosphate hydrolases"/>
    <property type="match status" value="1"/>
</dbReference>